<keyword evidence="9" id="KW-1185">Reference proteome</keyword>
<dbReference type="PANTHER" id="PTHR46696">
    <property type="entry name" value="P450, PUTATIVE (EUROFUNG)-RELATED"/>
    <property type="match status" value="1"/>
</dbReference>
<proteinExistence type="inferred from homology"/>
<evidence type="ECO:0000256" key="1">
    <source>
        <dbReference type="ARBA" id="ARBA00010617"/>
    </source>
</evidence>
<evidence type="ECO:0000256" key="6">
    <source>
        <dbReference type="ARBA" id="ARBA00023033"/>
    </source>
</evidence>
<dbReference type="PRINTS" id="PR00359">
    <property type="entry name" value="BP450"/>
</dbReference>
<dbReference type="InterPro" id="IPR001128">
    <property type="entry name" value="Cyt_P450"/>
</dbReference>
<dbReference type="SUPFAM" id="SSF48264">
    <property type="entry name" value="Cytochrome P450"/>
    <property type="match status" value="1"/>
</dbReference>
<dbReference type="EMBL" id="JAWLKA010000008">
    <property type="protein sequence ID" value="MDV6282110.1"/>
    <property type="molecule type" value="Genomic_DNA"/>
</dbReference>
<comment type="caution">
    <text evidence="8">The sequence shown here is derived from an EMBL/GenBank/DDBJ whole genome shotgun (WGS) entry which is preliminary data.</text>
</comment>
<accession>A0ABU4CEX7</accession>
<dbReference type="PROSITE" id="PS00086">
    <property type="entry name" value="CYTOCHROME_P450"/>
    <property type="match status" value="1"/>
</dbReference>
<dbReference type="InterPro" id="IPR017972">
    <property type="entry name" value="Cyt_P450_CS"/>
</dbReference>
<evidence type="ECO:0000256" key="7">
    <source>
        <dbReference type="RuleBase" id="RU000461"/>
    </source>
</evidence>
<protein>
    <submittedName>
        <fullName evidence="8">Cytochrome P450</fullName>
    </submittedName>
</protein>
<evidence type="ECO:0000256" key="5">
    <source>
        <dbReference type="ARBA" id="ARBA00023004"/>
    </source>
</evidence>
<comment type="similarity">
    <text evidence="1 7">Belongs to the cytochrome P450 family.</text>
</comment>
<keyword evidence="2 7" id="KW-0349">Heme</keyword>
<evidence type="ECO:0000256" key="3">
    <source>
        <dbReference type="ARBA" id="ARBA00022723"/>
    </source>
</evidence>
<keyword evidence="5 7" id="KW-0408">Iron</keyword>
<evidence type="ECO:0000256" key="2">
    <source>
        <dbReference type="ARBA" id="ARBA00022617"/>
    </source>
</evidence>
<dbReference type="PANTHER" id="PTHR46696:SF6">
    <property type="entry name" value="P450, PUTATIVE (EUROFUNG)-RELATED"/>
    <property type="match status" value="1"/>
</dbReference>
<dbReference type="RefSeq" id="WP_317568910.1">
    <property type="nucleotide sequence ID" value="NZ_JAWLKA010000008.1"/>
</dbReference>
<dbReference type="InterPro" id="IPR036396">
    <property type="entry name" value="Cyt_P450_sf"/>
</dbReference>
<dbReference type="InterPro" id="IPR002397">
    <property type="entry name" value="Cyt_P450_B"/>
</dbReference>
<organism evidence="8 9">
    <name type="scientific">Rhodococcus jostii</name>
    <dbReference type="NCBI Taxonomy" id="132919"/>
    <lineage>
        <taxon>Bacteria</taxon>
        <taxon>Bacillati</taxon>
        <taxon>Actinomycetota</taxon>
        <taxon>Actinomycetes</taxon>
        <taxon>Mycobacteriales</taxon>
        <taxon>Nocardiaceae</taxon>
        <taxon>Rhodococcus</taxon>
    </lineage>
</organism>
<dbReference type="Pfam" id="PF00067">
    <property type="entry name" value="p450"/>
    <property type="match status" value="1"/>
</dbReference>
<dbReference type="Gene3D" id="1.10.630.10">
    <property type="entry name" value="Cytochrome P450"/>
    <property type="match status" value="1"/>
</dbReference>
<keyword evidence="3 7" id="KW-0479">Metal-binding</keyword>
<sequence>MNVNFADPQVLQDPYPVFDAIREAGSAVYNPSADAWMIASYDDVKSVLFDDQHFVPESDKWETLYGGAVVESLEEPRHGELRSVLAPMFRASYLRDLRPVITELIVSRLDPIATRLRAGEIVDVVPALTRAVAGRILAHIIGVGEDDVPRFLQWAKEMGATLESYDEPDPERASQLRHTGTQATKMTCAFAGRQLAARRDDDSTNDLIAQFVRSPITQSMNENDQRASIAQVIVAGHDNITHTLGHVFAVLALHPEQRALIDADRTLIPAAVEELLRWRTSASGDTRVLRGTANVNGIQLEDGARVMLLLAAANRDPARWSDPDRFDVTRPKQPHLTFGSGVHTCIGAGLGRLEAQVMFEEVLDRLPLFRIAEPIEYGPPLFMRGPKAVKITL</sequence>
<dbReference type="Proteomes" id="UP001185737">
    <property type="component" value="Unassembled WGS sequence"/>
</dbReference>
<keyword evidence="4 7" id="KW-0560">Oxidoreductase</keyword>
<keyword evidence="6 7" id="KW-0503">Monooxygenase</keyword>
<reference evidence="8 9" key="1">
    <citation type="submission" date="2023-10" db="EMBL/GenBank/DDBJ databases">
        <title>Development of a sustainable strategy for remediation of hydrocarbon-contaminated territories based on the waste exchange concept.</title>
        <authorList>
            <person name="Krivoruchko A."/>
        </authorList>
    </citation>
    <scope>NUCLEOTIDE SEQUENCE [LARGE SCALE GENOMIC DNA]</scope>
    <source>
        <strain evidence="8 9">IEGM 60</strain>
    </source>
</reference>
<evidence type="ECO:0000256" key="4">
    <source>
        <dbReference type="ARBA" id="ARBA00023002"/>
    </source>
</evidence>
<evidence type="ECO:0000313" key="8">
    <source>
        <dbReference type="EMBL" id="MDV6282110.1"/>
    </source>
</evidence>
<name>A0ABU4CEX7_RHOJO</name>
<evidence type="ECO:0000313" key="9">
    <source>
        <dbReference type="Proteomes" id="UP001185737"/>
    </source>
</evidence>
<gene>
    <name evidence="8" type="ORF">R3Q59_16560</name>
</gene>